<keyword evidence="1" id="KW-0315">Glutamine amidotransferase</keyword>
<keyword evidence="1" id="KW-0808">Transferase</keyword>
<accession>A0A0B0I6Q7</accession>
<dbReference type="CDD" id="cd01745">
    <property type="entry name" value="GATase1_2"/>
    <property type="match status" value="1"/>
</dbReference>
<dbReference type="eggNOG" id="COG2071">
    <property type="taxonomic scope" value="Bacteria"/>
</dbReference>
<dbReference type="Pfam" id="PF07722">
    <property type="entry name" value="Peptidase_C26"/>
    <property type="match status" value="1"/>
</dbReference>
<dbReference type="PANTHER" id="PTHR43235:SF1">
    <property type="entry name" value="GLUTAMINE AMIDOTRANSFERASE PB2B2.05-RELATED"/>
    <property type="match status" value="1"/>
</dbReference>
<sequence length="249" mass="27744">MKLRNSSKPIIGITSTVVTYHQIRSVNLHEKFVRSIINGGGAPIVIPIGREELAENWVSICDGIILSNGEDVAPLSYAANPDPKIKETNIKRDNVEIAIIREAIKQNKPILGICRGITMLNVALGGTVIQDIEKFIPNAINHSQRAERSEPTHEVIIDESSRLFKMMNTKTIRVNSMHHQSIDQLAPKIKKVALAPDGVIEAIESVEGQPFLLGIQWHPEEMASEDVSMQQIFTEFIAECRIVNNDNRK</sequence>
<dbReference type="GO" id="GO:0005829">
    <property type="term" value="C:cytosol"/>
    <property type="evidence" value="ECO:0007669"/>
    <property type="project" value="TreeGrafter"/>
</dbReference>
<proteinExistence type="predicted"/>
<dbReference type="GO" id="GO:0016740">
    <property type="term" value="F:transferase activity"/>
    <property type="evidence" value="ECO:0007669"/>
    <property type="project" value="UniProtKB-KW"/>
</dbReference>
<comment type="caution">
    <text evidence="1">The sequence shown here is derived from an EMBL/GenBank/DDBJ whole genome shotgun (WGS) entry which is preliminary data.</text>
</comment>
<dbReference type="InterPro" id="IPR011697">
    <property type="entry name" value="Peptidase_C26"/>
</dbReference>
<organism evidence="1 2">
    <name type="scientific">Halalkalibacter okhensis</name>
    <dbReference type="NCBI Taxonomy" id="333138"/>
    <lineage>
        <taxon>Bacteria</taxon>
        <taxon>Bacillati</taxon>
        <taxon>Bacillota</taxon>
        <taxon>Bacilli</taxon>
        <taxon>Bacillales</taxon>
        <taxon>Bacillaceae</taxon>
        <taxon>Halalkalibacter</taxon>
    </lineage>
</organism>
<evidence type="ECO:0000313" key="2">
    <source>
        <dbReference type="Proteomes" id="UP000030832"/>
    </source>
</evidence>
<name>A0A0B0I6Q7_9BACI</name>
<dbReference type="GO" id="GO:0006598">
    <property type="term" value="P:polyamine catabolic process"/>
    <property type="evidence" value="ECO:0007669"/>
    <property type="project" value="TreeGrafter"/>
</dbReference>
<dbReference type="FunFam" id="3.40.50.880:FF:000030">
    <property type="entry name" value="Gamma-glutamyl-gamma-aminobutyrate hydrolase PuuD"/>
    <property type="match status" value="1"/>
</dbReference>
<dbReference type="RefSeq" id="WP_034633414.1">
    <property type="nucleotide sequence ID" value="NZ_JRJU01000049.1"/>
</dbReference>
<dbReference type="InterPro" id="IPR029062">
    <property type="entry name" value="Class_I_gatase-like"/>
</dbReference>
<dbReference type="SUPFAM" id="SSF52317">
    <property type="entry name" value="Class I glutamine amidotransferase-like"/>
    <property type="match status" value="1"/>
</dbReference>
<protein>
    <submittedName>
        <fullName evidence="1">Glutamine amidotransferase</fullName>
    </submittedName>
</protein>
<dbReference type="GO" id="GO:0033969">
    <property type="term" value="F:gamma-glutamyl-gamma-aminobutyrate hydrolase activity"/>
    <property type="evidence" value="ECO:0007669"/>
    <property type="project" value="TreeGrafter"/>
</dbReference>
<reference evidence="1 2" key="1">
    <citation type="submission" date="2014-09" db="EMBL/GenBank/DDBJ databases">
        <title>Genome sequencing and annotation of Bacillus Okhensis strain Kh10-101T.</title>
        <authorList>
            <person name="Prakash J.S."/>
        </authorList>
    </citation>
    <scope>NUCLEOTIDE SEQUENCE [LARGE SCALE GENOMIC DNA]</scope>
    <source>
        <strain evidence="2">Kh10-101T</strain>
    </source>
</reference>
<gene>
    <name evidence="1" type="ORF">LQ50_22895</name>
</gene>
<dbReference type="STRING" id="333138.LQ50_22895"/>
<dbReference type="AlphaFoldDB" id="A0A0B0I6Q7"/>
<dbReference type="InterPro" id="IPR044668">
    <property type="entry name" value="PuuD-like"/>
</dbReference>
<dbReference type="Gene3D" id="3.40.50.880">
    <property type="match status" value="1"/>
</dbReference>
<evidence type="ECO:0000313" key="1">
    <source>
        <dbReference type="EMBL" id="KHF38158.1"/>
    </source>
</evidence>
<keyword evidence="2" id="KW-1185">Reference proteome</keyword>
<dbReference type="EMBL" id="JRJU01000049">
    <property type="protein sequence ID" value="KHF38158.1"/>
    <property type="molecule type" value="Genomic_DNA"/>
</dbReference>
<dbReference type="PROSITE" id="PS51273">
    <property type="entry name" value="GATASE_TYPE_1"/>
    <property type="match status" value="1"/>
</dbReference>
<dbReference type="Proteomes" id="UP000030832">
    <property type="component" value="Unassembled WGS sequence"/>
</dbReference>
<dbReference type="PANTHER" id="PTHR43235">
    <property type="entry name" value="GLUTAMINE AMIDOTRANSFERASE PB2B2.05-RELATED"/>
    <property type="match status" value="1"/>
</dbReference>